<dbReference type="AlphaFoldDB" id="A0A0M8ZVN6"/>
<gene>
    <name evidence="1" type="ORF">WN51_02535</name>
</gene>
<keyword evidence="2" id="KW-1185">Reference proteome</keyword>
<evidence type="ECO:0000313" key="1">
    <source>
        <dbReference type="EMBL" id="KOX70479.1"/>
    </source>
</evidence>
<protein>
    <submittedName>
        <fullName evidence="1">Uncharacterized protein</fullName>
    </submittedName>
</protein>
<accession>A0A0M8ZVN6</accession>
<reference evidence="1 2" key="1">
    <citation type="submission" date="2015-07" db="EMBL/GenBank/DDBJ databases">
        <title>The genome of Melipona quadrifasciata.</title>
        <authorList>
            <person name="Pan H."/>
            <person name="Kapheim K."/>
        </authorList>
    </citation>
    <scope>NUCLEOTIDE SEQUENCE [LARGE SCALE GENOMIC DNA]</scope>
    <source>
        <strain evidence="1">0111107301</strain>
        <tissue evidence="1">Whole body</tissue>
    </source>
</reference>
<name>A0A0M8ZVN6_9HYME</name>
<evidence type="ECO:0000313" key="2">
    <source>
        <dbReference type="Proteomes" id="UP000053105"/>
    </source>
</evidence>
<proteinExistence type="predicted"/>
<organism evidence="1 2">
    <name type="scientific">Melipona quadrifasciata</name>
    <dbReference type="NCBI Taxonomy" id="166423"/>
    <lineage>
        <taxon>Eukaryota</taxon>
        <taxon>Metazoa</taxon>
        <taxon>Ecdysozoa</taxon>
        <taxon>Arthropoda</taxon>
        <taxon>Hexapoda</taxon>
        <taxon>Insecta</taxon>
        <taxon>Pterygota</taxon>
        <taxon>Neoptera</taxon>
        <taxon>Endopterygota</taxon>
        <taxon>Hymenoptera</taxon>
        <taxon>Apocrita</taxon>
        <taxon>Aculeata</taxon>
        <taxon>Apoidea</taxon>
        <taxon>Anthophila</taxon>
        <taxon>Apidae</taxon>
        <taxon>Melipona</taxon>
    </lineage>
</organism>
<dbReference type="Proteomes" id="UP000053105">
    <property type="component" value="Unassembled WGS sequence"/>
</dbReference>
<sequence length="101" mass="11510">MVRNNPANTHGEFDATECYLSELVGERGVYTPRSIERNALKRFENCRGIIKIDLTEDLTEMIPSKLDFEDREIQLHFALRTNICHGSVFANADFSSGLNFV</sequence>
<dbReference type="EMBL" id="KQ435859">
    <property type="protein sequence ID" value="KOX70479.1"/>
    <property type="molecule type" value="Genomic_DNA"/>
</dbReference>